<gene>
    <name evidence="2" type="ORF">FM119_02555</name>
</gene>
<dbReference type="InterPro" id="IPR006626">
    <property type="entry name" value="PbH1"/>
</dbReference>
<dbReference type="AlphaFoldDB" id="A0A1R4IMD6"/>
<evidence type="ECO:0000313" key="2">
    <source>
        <dbReference type="EMBL" id="SJN21002.1"/>
    </source>
</evidence>
<accession>A0A1R4IMD6</accession>
<dbReference type="SUPFAM" id="SSF51126">
    <property type="entry name" value="Pectin lyase-like"/>
    <property type="match status" value="1"/>
</dbReference>
<dbReference type="Pfam" id="PF13229">
    <property type="entry name" value="Beta_helix"/>
    <property type="match status" value="1"/>
</dbReference>
<keyword evidence="3" id="KW-1185">Reference proteome</keyword>
<dbReference type="SMART" id="SM00710">
    <property type="entry name" value="PbH1"/>
    <property type="match status" value="8"/>
</dbReference>
<dbReference type="InterPro" id="IPR012334">
    <property type="entry name" value="Pectin_lyas_fold"/>
</dbReference>
<dbReference type="InterPro" id="IPR039448">
    <property type="entry name" value="Beta_helix"/>
</dbReference>
<protein>
    <recommendedName>
        <fullName evidence="1">Right handed beta helix domain-containing protein</fullName>
    </recommendedName>
</protein>
<dbReference type="Gene3D" id="2.160.20.10">
    <property type="entry name" value="Single-stranded right-handed beta-helix, Pectin lyase-like"/>
    <property type="match status" value="1"/>
</dbReference>
<dbReference type="OrthoDB" id="4215965at2"/>
<dbReference type="RefSeq" id="WP_087136137.1">
    <property type="nucleotide sequence ID" value="NZ_FUKR01000016.1"/>
</dbReference>
<evidence type="ECO:0000259" key="1">
    <source>
        <dbReference type="Pfam" id="PF13229"/>
    </source>
</evidence>
<dbReference type="EMBL" id="FUKR01000016">
    <property type="protein sequence ID" value="SJN21002.1"/>
    <property type="molecule type" value="Genomic_DNA"/>
</dbReference>
<dbReference type="NCBIfam" id="TIGR03804">
    <property type="entry name" value="para_beta_helix"/>
    <property type="match status" value="1"/>
</dbReference>
<name>A0A1R4IMD6_9MICO</name>
<dbReference type="InterPro" id="IPR022441">
    <property type="entry name" value="Para_beta_helix_rpt-2"/>
</dbReference>
<sequence length="489" mass="50328">MAVEYLGNWKGPRGVQGKRGARGLPGVNAVENDAAVAAYLAAEDSASGRELARRVGQVALSTADFGAEPDSGIDATPAIQAAIDAAGPGKSVILAPGNYAIGGRLRLRNVTQLHGYGATLTRTQYAGLPTEGLMVVNWDEGDYTTTGYNGHSDIGVYGITFDFAGDTIEHAGNTVTFNHARNITFRDCTFRRGRGYHDLELNSTDGALIDNCTFAGFVETAGLPGKEAIQIDVAQYGDDDSGAKDGTMAKNITVRKCTFTSYGELPGAPTGVGSHARDGGKQYEGITITDCVFTGGTGRAVDGWYWSKSSVTGNTVSGYTQGIRLVDSHDSAVNGNQISSVVSQGVSLGTNSTGVAVVGNTISDCAAGVFIGDGGRGNTVSGNTTVRTSSYAAIVEGADETLISGNTFRSPGYPAGAFGAVRITSNASTSTSWGTSVTANKVITHGAGTEVSAGVSVVSDAQETWVFGNDFRGLAQATTGPVNTTSNRT</sequence>
<evidence type="ECO:0000313" key="3">
    <source>
        <dbReference type="Proteomes" id="UP000196778"/>
    </source>
</evidence>
<dbReference type="Proteomes" id="UP000196778">
    <property type="component" value="Unassembled WGS sequence"/>
</dbReference>
<feature type="domain" description="Right handed beta helix" evidence="1">
    <location>
        <begin position="250"/>
        <end position="408"/>
    </location>
</feature>
<reference evidence="3" key="1">
    <citation type="submission" date="2017-02" db="EMBL/GenBank/DDBJ databases">
        <authorList>
            <person name="Dridi B."/>
        </authorList>
    </citation>
    <scope>NUCLEOTIDE SEQUENCE [LARGE SCALE GENOMIC DNA]</scope>
    <source>
        <strain evidence="3">EB411</strain>
    </source>
</reference>
<proteinExistence type="predicted"/>
<organism evidence="2 3">
    <name type="scientific">Mycetocola reblochoni REB411</name>
    <dbReference type="NCBI Taxonomy" id="1255698"/>
    <lineage>
        <taxon>Bacteria</taxon>
        <taxon>Bacillati</taxon>
        <taxon>Actinomycetota</taxon>
        <taxon>Actinomycetes</taxon>
        <taxon>Micrococcales</taxon>
        <taxon>Microbacteriaceae</taxon>
        <taxon>Mycetocola</taxon>
    </lineage>
</organism>
<dbReference type="InterPro" id="IPR011050">
    <property type="entry name" value="Pectin_lyase_fold/virulence"/>
</dbReference>